<gene>
    <name evidence="2" type="ORF">HUJ06_011412</name>
</gene>
<comment type="caution">
    <text evidence="2">The sequence shown here is derived from an EMBL/GenBank/DDBJ whole genome shotgun (WGS) entry which is preliminary data.</text>
</comment>
<feature type="compositionally biased region" description="Basic and acidic residues" evidence="1">
    <location>
        <begin position="66"/>
        <end position="77"/>
    </location>
</feature>
<feature type="region of interest" description="Disordered" evidence="1">
    <location>
        <begin position="42"/>
        <end position="77"/>
    </location>
</feature>
<proteinExistence type="predicted"/>
<feature type="compositionally biased region" description="Basic and acidic residues" evidence="1">
    <location>
        <begin position="43"/>
        <end position="56"/>
    </location>
</feature>
<dbReference type="EMBL" id="DUZY01000003">
    <property type="protein sequence ID" value="DAD32561.1"/>
    <property type="molecule type" value="Genomic_DNA"/>
</dbReference>
<name>A0A822YLV1_NELNU</name>
<protein>
    <submittedName>
        <fullName evidence="2">Uncharacterized protein</fullName>
    </submittedName>
</protein>
<evidence type="ECO:0000256" key="1">
    <source>
        <dbReference type="SAM" id="MobiDB-lite"/>
    </source>
</evidence>
<dbReference type="Proteomes" id="UP000607653">
    <property type="component" value="Unassembled WGS sequence"/>
</dbReference>
<evidence type="ECO:0000313" key="2">
    <source>
        <dbReference type="EMBL" id="DAD32561.1"/>
    </source>
</evidence>
<evidence type="ECO:0000313" key="3">
    <source>
        <dbReference type="Proteomes" id="UP000607653"/>
    </source>
</evidence>
<sequence>MVSALVDCDMEINVGSKGGFYVGVASNELQILCVTNLVHHYHPNKEDEPSIKDPYSRNEGVNENEEQNKERDGGKTKEIGEGKVLLLCVRRQLKTMGES</sequence>
<keyword evidence="3" id="KW-1185">Reference proteome</keyword>
<accession>A0A822YLV1</accession>
<dbReference type="AlphaFoldDB" id="A0A822YLV1"/>
<organism evidence="2 3">
    <name type="scientific">Nelumbo nucifera</name>
    <name type="common">Sacred lotus</name>
    <dbReference type="NCBI Taxonomy" id="4432"/>
    <lineage>
        <taxon>Eukaryota</taxon>
        <taxon>Viridiplantae</taxon>
        <taxon>Streptophyta</taxon>
        <taxon>Embryophyta</taxon>
        <taxon>Tracheophyta</taxon>
        <taxon>Spermatophyta</taxon>
        <taxon>Magnoliopsida</taxon>
        <taxon>Proteales</taxon>
        <taxon>Nelumbonaceae</taxon>
        <taxon>Nelumbo</taxon>
    </lineage>
</organism>
<reference evidence="2 3" key="1">
    <citation type="journal article" date="2020" name="Mol. Biol. Evol.">
        <title>Distinct Expression and Methylation Patterns for Genes with Different Fates following a Single Whole-Genome Duplication in Flowering Plants.</title>
        <authorList>
            <person name="Shi T."/>
            <person name="Rahmani R.S."/>
            <person name="Gugger P.F."/>
            <person name="Wang M."/>
            <person name="Li H."/>
            <person name="Zhang Y."/>
            <person name="Li Z."/>
            <person name="Wang Q."/>
            <person name="Van de Peer Y."/>
            <person name="Marchal K."/>
            <person name="Chen J."/>
        </authorList>
    </citation>
    <scope>NUCLEOTIDE SEQUENCE [LARGE SCALE GENOMIC DNA]</scope>
    <source>
        <tissue evidence="2">Leaf</tissue>
    </source>
</reference>